<reference evidence="9" key="1">
    <citation type="submission" date="2020-05" db="EMBL/GenBank/DDBJ databases">
        <authorList>
            <person name="Chiriac C."/>
            <person name="Salcher M."/>
            <person name="Ghai R."/>
            <person name="Kavagutti S V."/>
        </authorList>
    </citation>
    <scope>NUCLEOTIDE SEQUENCE</scope>
</reference>
<dbReference type="Gene3D" id="3.40.50.11780">
    <property type="match status" value="2"/>
</dbReference>
<comment type="similarity">
    <text evidence="1">Belongs to the myoviridae tail sheath protein family.</text>
</comment>
<evidence type="ECO:0000256" key="3">
    <source>
        <dbReference type="ARBA" id="ARBA00022732"/>
    </source>
</evidence>
<dbReference type="PANTHER" id="PTHR35861">
    <property type="match status" value="1"/>
</dbReference>
<evidence type="ECO:0000256" key="1">
    <source>
        <dbReference type="ARBA" id="ARBA00008005"/>
    </source>
</evidence>
<evidence type="ECO:0000256" key="6">
    <source>
        <dbReference type="ARBA" id="ARBA00023009"/>
    </source>
</evidence>
<evidence type="ECO:0000256" key="7">
    <source>
        <dbReference type="ARBA" id="ARBA00023296"/>
    </source>
</evidence>
<name>A0A6J5S5A9_9CAUD</name>
<evidence type="ECO:0000256" key="2">
    <source>
        <dbReference type="ARBA" id="ARBA00022595"/>
    </source>
</evidence>
<keyword evidence="3" id="KW-1227">Viral tail protein</keyword>
<evidence type="ECO:0000313" key="9">
    <source>
        <dbReference type="EMBL" id="CAB4203555.1"/>
    </source>
</evidence>
<keyword evidence="7" id="KW-1160">Virus entry into host cell</keyword>
<keyword evidence="5" id="KW-1229">Viral tail sheath protein</keyword>
<feature type="domain" description="Tail sheath protein subtilisin-like" evidence="8">
    <location>
        <begin position="522"/>
        <end position="671"/>
    </location>
</feature>
<gene>
    <name evidence="9" type="ORF">UFOVP1382_167</name>
</gene>
<organism evidence="9">
    <name type="scientific">uncultured Caudovirales phage</name>
    <dbReference type="NCBI Taxonomy" id="2100421"/>
    <lineage>
        <taxon>Viruses</taxon>
        <taxon>Duplodnaviria</taxon>
        <taxon>Heunggongvirae</taxon>
        <taxon>Uroviricota</taxon>
        <taxon>Caudoviricetes</taxon>
        <taxon>Peduoviridae</taxon>
        <taxon>Maltschvirus</taxon>
        <taxon>Maltschvirus maltsch</taxon>
    </lineage>
</organism>
<keyword evidence="5" id="KW-0946">Virion</keyword>
<dbReference type="GO" id="GO:0099000">
    <property type="term" value="P:symbiont genome ejection through host cell envelope, contractile tail mechanism"/>
    <property type="evidence" value="ECO:0007669"/>
    <property type="project" value="UniProtKB-KW"/>
</dbReference>
<dbReference type="PANTHER" id="PTHR35861:SF1">
    <property type="entry name" value="PHAGE TAIL SHEATH PROTEIN"/>
    <property type="match status" value="1"/>
</dbReference>
<evidence type="ECO:0000256" key="5">
    <source>
        <dbReference type="ARBA" id="ARBA00023003"/>
    </source>
</evidence>
<evidence type="ECO:0000259" key="8">
    <source>
        <dbReference type="Pfam" id="PF04984"/>
    </source>
</evidence>
<keyword evidence="6" id="KW-1171">Viral genome ejection through host cell envelope</keyword>
<dbReference type="EMBL" id="LR797331">
    <property type="protein sequence ID" value="CAB4203555.1"/>
    <property type="molecule type" value="Genomic_DNA"/>
</dbReference>
<dbReference type="InterPro" id="IPR052042">
    <property type="entry name" value="Tail_sheath_structural"/>
</dbReference>
<dbReference type="Pfam" id="PF04984">
    <property type="entry name" value="Phage_sheath_1"/>
    <property type="match status" value="1"/>
</dbReference>
<sequence length="783" mass="81844">MPTTSYPGVYIEERPGGPSPIQGVSTSTLALVGFTTEGPTDEATLVTSMGEFRDTFGDFTADGLVPTQAHAFFKNGGAAAYIVRVVGENAAAAASYLSEMHSDISSGYTGNGITTAASWTIPNTPVEPGSFTSAFERAITAEVLGAGTGVQTVFPAMLANIPTSAVITVTWTTGAVVKTGTFTGSTWASAEGATVGVINRATGAIQVTLTGSIPDNATNVTVAYNYSTAITDDGAGALVGATGTIDYATGAVIISVFASAPRNGYAVLYGYGNVLWQVDMAWAGVKGNSYRLVLFGTPGYEDDSAASFVGWTLLVQKLQADGTYITKETFEALNFTTSTATRFVTNIVNAERGGSKIVRFVDVGNSGVPSTLSGSEVTAEVLGTGDGSTAAYAGTLAAISADGVHPGTVTITATRVTAAQMVVTDDGSGHLIGDVSGSGANTVDYATGTYNVTFAGNVVNGADVTADYYSEPTNDQEAPVIEAMTGGDDGNPVTSSQVTAAPLEADYKGLYALNRVDDLLLVGLPDFAGSETMDNALVDYCEQRKDRFAILATPGGLTVQERLNYKRFDLNRSTSYAALYAPWVIVQDPVSGAALAIPPIGHVAGVYARTDNAKNVGKAPAGVDDGRLRFAIGLEEEFTQTQVGLLYQQRINPIVAWPQLGGVTVWGARTLEQSGEFGYIQARRLFQFVEKSVYNATHGFVFENNGSDLWARVSLDVGSFLLRLFGQGYFAGDAPADGFFLICDATNNPQVNIDAGILTIDVGIAPNKPAEFIVFRFQQFSNS</sequence>
<keyword evidence="2" id="KW-1162">Viral penetration into host cytoplasm</keyword>
<dbReference type="GO" id="GO:0098027">
    <property type="term" value="C:virus tail, sheath"/>
    <property type="evidence" value="ECO:0007669"/>
    <property type="project" value="UniProtKB-KW"/>
</dbReference>
<dbReference type="InterPro" id="IPR035089">
    <property type="entry name" value="Phage_sheath_subtilisin"/>
</dbReference>
<accession>A0A6J5S5A9</accession>
<keyword evidence="4" id="KW-1242">Viral contractile tail ejection system</keyword>
<proteinExistence type="inferred from homology"/>
<protein>
    <submittedName>
        <fullName evidence="9">Tail sheath protein</fullName>
    </submittedName>
</protein>
<evidence type="ECO:0000256" key="4">
    <source>
        <dbReference type="ARBA" id="ARBA00022766"/>
    </source>
</evidence>